<sequence>MGLPLFTKAVWKTVKNTNNSHIKVKDYIGIYRDNWFGNVEVFINGDKLWIKSHKLPKFNGEMYFYNSNTFAIKWKYQDMNANAFAMFSLDEKGKAQSIKMKGISPSINFSFHFQYLD</sequence>
<gene>
    <name evidence="2" type="ORF">GCM10022291_21450</name>
</gene>
<keyword evidence="3" id="KW-1185">Reference proteome</keyword>
<evidence type="ECO:0000313" key="2">
    <source>
        <dbReference type="EMBL" id="GAA4236638.1"/>
    </source>
</evidence>
<name>A0ABP8CAZ7_9FLAO</name>
<evidence type="ECO:0000313" key="3">
    <source>
        <dbReference type="Proteomes" id="UP001501496"/>
    </source>
</evidence>
<protein>
    <recommendedName>
        <fullName evidence="1">Peptidase S12 Pab87-related C-terminal domain-containing protein</fullName>
    </recommendedName>
</protein>
<dbReference type="RefSeq" id="WP_344788228.1">
    <property type="nucleotide sequence ID" value="NZ_BAABCA010000004.1"/>
</dbReference>
<evidence type="ECO:0000259" key="1">
    <source>
        <dbReference type="Pfam" id="PF11954"/>
    </source>
</evidence>
<dbReference type="Proteomes" id="UP001501496">
    <property type="component" value="Unassembled WGS sequence"/>
</dbReference>
<reference evidence="3" key="1">
    <citation type="journal article" date="2019" name="Int. J. Syst. Evol. Microbiol.">
        <title>The Global Catalogue of Microorganisms (GCM) 10K type strain sequencing project: providing services to taxonomists for standard genome sequencing and annotation.</title>
        <authorList>
            <consortium name="The Broad Institute Genomics Platform"/>
            <consortium name="The Broad Institute Genome Sequencing Center for Infectious Disease"/>
            <person name="Wu L."/>
            <person name="Ma J."/>
        </authorList>
    </citation>
    <scope>NUCLEOTIDE SEQUENCE [LARGE SCALE GENOMIC DNA]</scope>
    <source>
        <strain evidence="3">JCM 17630</strain>
    </source>
</reference>
<accession>A0ABP8CAZ7</accession>
<dbReference type="Pfam" id="PF11954">
    <property type="entry name" value="DUF3471"/>
    <property type="match status" value="1"/>
</dbReference>
<dbReference type="EMBL" id="BAABCA010000004">
    <property type="protein sequence ID" value="GAA4236638.1"/>
    <property type="molecule type" value="Genomic_DNA"/>
</dbReference>
<organism evidence="2 3">
    <name type="scientific">Postechiella marina</name>
    <dbReference type="NCBI Taxonomy" id="943941"/>
    <lineage>
        <taxon>Bacteria</taxon>
        <taxon>Pseudomonadati</taxon>
        <taxon>Bacteroidota</taxon>
        <taxon>Flavobacteriia</taxon>
        <taxon>Flavobacteriales</taxon>
        <taxon>Flavobacteriaceae</taxon>
        <taxon>Postechiella</taxon>
    </lineage>
</organism>
<comment type="caution">
    <text evidence="2">The sequence shown here is derived from an EMBL/GenBank/DDBJ whole genome shotgun (WGS) entry which is preliminary data.</text>
</comment>
<dbReference type="Gene3D" id="2.40.128.600">
    <property type="match status" value="1"/>
</dbReference>
<feature type="domain" description="Peptidase S12 Pab87-related C-terminal" evidence="1">
    <location>
        <begin position="20"/>
        <end position="114"/>
    </location>
</feature>
<proteinExistence type="predicted"/>
<dbReference type="InterPro" id="IPR021860">
    <property type="entry name" value="Peptidase_S12_Pab87-rel_C"/>
</dbReference>